<dbReference type="GO" id="GO:0043709">
    <property type="term" value="P:cell adhesion involved in single-species biofilm formation"/>
    <property type="evidence" value="ECO:0007669"/>
    <property type="project" value="TreeGrafter"/>
</dbReference>
<proteinExistence type="predicted"/>
<feature type="transmembrane region" description="Helical" evidence="1">
    <location>
        <begin position="191"/>
        <end position="212"/>
    </location>
</feature>
<evidence type="ECO:0000313" key="3">
    <source>
        <dbReference type="EMBL" id="WCT55750.1"/>
    </source>
</evidence>
<evidence type="ECO:0000313" key="4">
    <source>
        <dbReference type="Proteomes" id="UP001220509"/>
    </source>
</evidence>
<dbReference type="SMART" id="SM00267">
    <property type="entry name" value="GGDEF"/>
    <property type="match status" value="1"/>
</dbReference>
<dbReference type="InterPro" id="IPR050469">
    <property type="entry name" value="Diguanylate_Cyclase"/>
</dbReference>
<dbReference type="AlphaFoldDB" id="A0AAX3M0V2"/>
<dbReference type="SUPFAM" id="SSF55073">
    <property type="entry name" value="Nucleotide cyclase"/>
    <property type="match status" value="1"/>
</dbReference>
<evidence type="ECO:0000256" key="1">
    <source>
        <dbReference type="SAM" id="Phobius"/>
    </source>
</evidence>
<feature type="transmembrane region" description="Helical" evidence="1">
    <location>
        <begin position="100"/>
        <end position="119"/>
    </location>
</feature>
<name>A0AAX3M0V2_9BACL</name>
<sequence>MDFNLDMKTVFISLVFGHIFTVILIRAYRQNYMKDRAVNMFYLSKWVQAIAWFMLIFRNTAPDFFSIAVANSFLFIGAALETASFLVLQKAFSKQIRNLYMGYTTITIIGFVSIYFLGVTETTRIIYASIATSLFILYPAYRMISDRKASSLQHLMGYLYSIVVISLWFRTVFAMYFGAVVGLFTTGMYQTFTFLSLYLIMILGNTGFVLLSKEQADVDLLRIASYDDLTGILNRRTFMIESKNCIYELAKKQQSVSYLLFDIDHYKAINDTYGHHIGDRVLRDMAILVTEQLEEQAIFGRYGGDEFAILLPDTDEQRSSQIAEQLRSTIEHHRFHALPLSYTISVGVVTVSATKETQLSMLYQHSDRALYEAKYAGRNRTARSLVMVQEESG</sequence>
<dbReference type="GO" id="GO:0005886">
    <property type="term" value="C:plasma membrane"/>
    <property type="evidence" value="ECO:0007669"/>
    <property type="project" value="TreeGrafter"/>
</dbReference>
<keyword evidence="1" id="KW-0472">Membrane</keyword>
<feature type="transmembrane region" description="Helical" evidence="1">
    <location>
        <begin position="125"/>
        <end position="144"/>
    </location>
</feature>
<dbReference type="RefSeq" id="WP_273614101.1">
    <property type="nucleotide sequence ID" value="NZ_CP117416.1"/>
</dbReference>
<dbReference type="CDD" id="cd01949">
    <property type="entry name" value="GGDEF"/>
    <property type="match status" value="1"/>
</dbReference>
<feature type="transmembrane region" description="Helical" evidence="1">
    <location>
        <begin position="64"/>
        <end position="88"/>
    </location>
</feature>
<dbReference type="InterPro" id="IPR000160">
    <property type="entry name" value="GGDEF_dom"/>
</dbReference>
<dbReference type="GO" id="GO:1902201">
    <property type="term" value="P:negative regulation of bacterial-type flagellum-dependent cell motility"/>
    <property type="evidence" value="ECO:0007669"/>
    <property type="project" value="TreeGrafter"/>
</dbReference>
<dbReference type="EMBL" id="CP117416">
    <property type="protein sequence ID" value="WCT55750.1"/>
    <property type="molecule type" value="Genomic_DNA"/>
</dbReference>
<organism evidence="3 4">
    <name type="scientific">Paenibacillus kyungheensis</name>
    <dbReference type="NCBI Taxonomy" id="1452732"/>
    <lineage>
        <taxon>Bacteria</taxon>
        <taxon>Bacillati</taxon>
        <taxon>Bacillota</taxon>
        <taxon>Bacilli</taxon>
        <taxon>Bacillales</taxon>
        <taxon>Paenibacillaceae</taxon>
        <taxon>Paenibacillus</taxon>
    </lineage>
</organism>
<gene>
    <name evidence="3" type="ORF">PQ456_21805</name>
</gene>
<dbReference type="KEGG" id="pka:PQ456_21805"/>
<dbReference type="PANTHER" id="PTHR45138">
    <property type="entry name" value="REGULATORY COMPONENTS OF SENSORY TRANSDUCTION SYSTEM"/>
    <property type="match status" value="1"/>
</dbReference>
<dbReference type="InterPro" id="IPR043128">
    <property type="entry name" value="Rev_trsase/Diguanyl_cyclase"/>
</dbReference>
<feature type="transmembrane region" description="Helical" evidence="1">
    <location>
        <begin position="12"/>
        <end position="28"/>
    </location>
</feature>
<dbReference type="Proteomes" id="UP001220509">
    <property type="component" value="Chromosome"/>
</dbReference>
<dbReference type="GO" id="GO:0052621">
    <property type="term" value="F:diguanylate cyclase activity"/>
    <property type="evidence" value="ECO:0007669"/>
    <property type="project" value="TreeGrafter"/>
</dbReference>
<dbReference type="FunFam" id="3.30.70.270:FF:000001">
    <property type="entry name" value="Diguanylate cyclase domain protein"/>
    <property type="match status" value="1"/>
</dbReference>
<keyword evidence="4" id="KW-1185">Reference proteome</keyword>
<keyword evidence="1" id="KW-0812">Transmembrane</keyword>
<dbReference type="Pfam" id="PF00990">
    <property type="entry name" value="GGDEF"/>
    <property type="match status" value="1"/>
</dbReference>
<accession>A0AAX3M0V2</accession>
<reference evidence="3 4" key="1">
    <citation type="submission" date="2023-02" db="EMBL/GenBank/DDBJ databases">
        <title>Genome sequence of Paenibacillus kyungheensis KACC 18744.</title>
        <authorList>
            <person name="Kim S."/>
            <person name="Heo J."/>
            <person name="Kwon S.-W."/>
        </authorList>
    </citation>
    <scope>NUCLEOTIDE SEQUENCE [LARGE SCALE GENOMIC DNA]</scope>
    <source>
        <strain evidence="3 4">KACC 18744</strain>
    </source>
</reference>
<dbReference type="PROSITE" id="PS50887">
    <property type="entry name" value="GGDEF"/>
    <property type="match status" value="1"/>
</dbReference>
<dbReference type="Gene3D" id="3.30.70.270">
    <property type="match status" value="1"/>
</dbReference>
<dbReference type="InterPro" id="IPR029787">
    <property type="entry name" value="Nucleotide_cyclase"/>
</dbReference>
<feature type="transmembrane region" description="Helical" evidence="1">
    <location>
        <begin position="40"/>
        <end position="58"/>
    </location>
</feature>
<evidence type="ECO:0000259" key="2">
    <source>
        <dbReference type="PROSITE" id="PS50887"/>
    </source>
</evidence>
<dbReference type="NCBIfam" id="TIGR00254">
    <property type="entry name" value="GGDEF"/>
    <property type="match status" value="1"/>
</dbReference>
<dbReference type="PANTHER" id="PTHR45138:SF9">
    <property type="entry name" value="DIGUANYLATE CYCLASE DGCM-RELATED"/>
    <property type="match status" value="1"/>
</dbReference>
<feature type="transmembrane region" description="Helical" evidence="1">
    <location>
        <begin position="156"/>
        <end position="179"/>
    </location>
</feature>
<protein>
    <submittedName>
        <fullName evidence="3">GGDEF domain-containing protein</fullName>
    </submittedName>
</protein>
<feature type="domain" description="GGDEF" evidence="2">
    <location>
        <begin position="254"/>
        <end position="386"/>
    </location>
</feature>
<keyword evidence="1" id="KW-1133">Transmembrane helix</keyword>